<name>A0AAD5WPE1_9PEZI</name>
<comment type="subcellular location">
    <subcellularLocation>
        <location evidence="1">Membrane</location>
        <topology evidence="1">Multi-pass membrane protein</topology>
    </subcellularLocation>
</comment>
<evidence type="ECO:0000256" key="5">
    <source>
        <dbReference type="SAM" id="Phobius"/>
    </source>
</evidence>
<feature type="transmembrane region" description="Helical" evidence="5">
    <location>
        <begin position="177"/>
        <end position="195"/>
    </location>
</feature>
<feature type="transmembrane region" description="Helical" evidence="5">
    <location>
        <begin position="148"/>
        <end position="171"/>
    </location>
</feature>
<evidence type="ECO:0000256" key="4">
    <source>
        <dbReference type="ARBA" id="ARBA00023136"/>
    </source>
</evidence>
<feature type="transmembrane region" description="Helical" evidence="5">
    <location>
        <begin position="307"/>
        <end position="326"/>
    </location>
</feature>
<evidence type="ECO:0000256" key="1">
    <source>
        <dbReference type="ARBA" id="ARBA00004141"/>
    </source>
</evidence>
<dbReference type="InterPro" id="IPR036259">
    <property type="entry name" value="MFS_trans_sf"/>
</dbReference>
<feature type="transmembrane region" description="Helical" evidence="5">
    <location>
        <begin position="435"/>
        <end position="454"/>
    </location>
</feature>
<evidence type="ECO:0000256" key="3">
    <source>
        <dbReference type="ARBA" id="ARBA00022989"/>
    </source>
</evidence>
<feature type="transmembrane region" description="Helical" evidence="5">
    <location>
        <begin position="363"/>
        <end position="386"/>
    </location>
</feature>
<dbReference type="PANTHER" id="PTHR23507">
    <property type="entry name" value="ZGC:174356"/>
    <property type="match status" value="1"/>
</dbReference>
<dbReference type="PANTHER" id="PTHR23507:SF1">
    <property type="entry name" value="FI18259P1-RELATED"/>
    <property type="match status" value="1"/>
</dbReference>
<protein>
    <recommendedName>
        <fullName evidence="8">MFS transporter</fullName>
    </recommendedName>
</protein>
<keyword evidence="7" id="KW-1185">Reference proteome</keyword>
<evidence type="ECO:0000256" key="2">
    <source>
        <dbReference type="ARBA" id="ARBA00022692"/>
    </source>
</evidence>
<comment type="caution">
    <text evidence="6">The sequence shown here is derived from an EMBL/GenBank/DDBJ whole genome shotgun (WGS) entry which is preliminary data.</text>
</comment>
<evidence type="ECO:0008006" key="8">
    <source>
        <dbReference type="Google" id="ProtNLM"/>
    </source>
</evidence>
<evidence type="ECO:0000313" key="7">
    <source>
        <dbReference type="Proteomes" id="UP001201980"/>
    </source>
</evidence>
<keyword evidence="4 5" id="KW-0472">Membrane</keyword>
<proteinExistence type="predicted"/>
<dbReference type="Gene3D" id="1.20.1250.20">
    <property type="entry name" value="MFS general substrate transporter like domains"/>
    <property type="match status" value="1"/>
</dbReference>
<feature type="transmembrane region" description="Helical" evidence="5">
    <location>
        <begin position="398"/>
        <end position="420"/>
    </location>
</feature>
<dbReference type="InterPro" id="IPR011701">
    <property type="entry name" value="MFS"/>
</dbReference>
<reference evidence="6" key="1">
    <citation type="submission" date="2022-07" db="EMBL/GenBank/DDBJ databases">
        <title>Draft genome sequence of Zalerion maritima ATCC 34329, a (micro)plastics degrading marine fungus.</title>
        <authorList>
            <person name="Paco A."/>
            <person name="Goncalves M.F.M."/>
            <person name="Rocha-Santos T.A.P."/>
            <person name="Alves A."/>
        </authorList>
    </citation>
    <scope>NUCLEOTIDE SEQUENCE</scope>
    <source>
        <strain evidence="6">ATCC 34329</strain>
    </source>
</reference>
<keyword evidence="2 5" id="KW-0812">Transmembrane</keyword>
<feature type="transmembrane region" description="Helical" evidence="5">
    <location>
        <begin position="259"/>
        <end position="277"/>
    </location>
</feature>
<dbReference type="Pfam" id="PF07690">
    <property type="entry name" value="MFS_1"/>
    <property type="match status" value="1"/>
</dbReference>
<sequence length="456" mass="48110">MERTITMPRGALAVSVSGLLIFADSIANLATSSLLAYSSGGGSSAEPGRWNRGTLSLVLATVSDFVGQIVLGYVADRKGHKHAVMLNAGSIGMASALCLCSLLTTSHWHGIITAVSPLMSVLGGGSHASAFLALVLLFPQSDARRTSFYFLTAAVTVVAQSAALFIAPWLVKRNPSLAFAVPILCCFTVALLASFSTPSISVRVDDIDRGNGDHTDGVYTPLLAQRQQEQTRDGNGLSPAELVLKMIARPYFQRELRQVNSNSMLLVVVALFLAGISKSTKPLFKTYIQHRVGTTAATAGNLWSLRAGMSLAIFGLVLPTMRWLAVGRNVSAERFSLAAARYSIILMGCGAMLIGLADTMGTLVAALVINTLGCAMDICLLAFCATTLAGNSNVAGRALMGIASVESLGTLLGIGTLYWVYQWSLGYAGQWLGGLPYYLCGTIYAIVAGVIWSINP</sequence>
<feature type="transmembrane region" description="Helical" evidence="5">
    <location>
        <begin position="111"/>
        <end position="136"/>
    </location>
</feature>
<feature type="transmembrane region" description="Helical" evidence="5">
    <location>
        <begin position="86"/>
        <end position="105"/>
    </location>
</feature>
<keyword evidence="3 5" id="KW-1133">Transmembrane helix</keyword>
<dbReference type="GO" id="GO:0016020">
    <property type="term" value="C:membrane"/>
    <property type="evidence" value="ECO:0007669"/>
    <property type="project" value="UniProtKB-SubCell"/>
</dbReference>
<evidence type="ECO:0000313" key="6">
    <source>
        <dbReference type="EMBL" id="KAJ2895035.1"/>
    </source>
</evidence>
<gene>
    <name evidence="6" type="ORF">MKZ38_006990</name>
</gene>
<dbReference type="Proteomes" id="UP001201980">
    <property type="component" value="Unassembled WGS sequence"/>
</dbReference>
<accession>A0AAD5WPE1</accession>
<feature type="transmembrane region" description="Helical" evidence="5">
    <location>
        <begin position="338"/>
        <end position="357"/>
    </location>
</feature>
<dbReference type="EMBL" id="JAKWBI020000434">
    <property type="protein sequence ID" value="KAJ2895035.1"/>
    <property type="molecule type" value="Genomic_DNA"/>
</dbReference>
<dbReference type="GO" id="GO:0022857">
    <property type="term" value="F:transmembrane transporter activity"/>
    <property type="evidence" value="ECO:0007669"/>
    <property type="project" value="InterPro"/>
</dbReference>
<dbReference type="AlphaFoldDB" id="A0AAD5WPE1"/>
<feature type="transmembrane region" description="Helical" evidence="5">
    <location>
        <begin position="53"/>
        <end position="74"/>
    </location>
</feature>
<dbReference type="SUPFAM" id="SSF103473">
    <property type="entry name" value="MFS general substrate transporter"/>
    <property type="match status" value="1"/>
</dbReference>
<organism evidence="6 7">
    <name type="scientific">Zalerion maritima</name>
    <dbReference type="NCBI Taxonomy" id="339359"/>
    <lineage>
        <taxon>Eukaryota</taxon>
        <taxon>Fungi</taxon>
        <taxon>Dikarya</taxon>
        <taxon>Ascomycota</taxon>
        <taxon>Pezizomycotina</taxon>
        <taxon>Sordariomycetes</taxon>
        <taxon>Lulworthiomycetidae</taxon>
        <taxon>Lulworthiales</taxon>
        <taxon>Lulworthiaceae</taxon>
        <taxon>Zalerion</taxon>
    </lineage>
</organism>